<feature type="domain" description="T6SS Phospholipase effector Tle1-like catalytic" evidence="2">
    <location>
        <begin position="901"/>
        <end position="1161"/>
    </location>
</feature>
<dbReference type="Pfam" id="PF20148">
    <property type="entry name" value="DUF6531"/>
    <property type="match status" value="1"/>
</dbReference>
<name>A0A6L9Y7G1_9BURK</name>
<dbReference type="NCBIfam" id="TIGR03696">
    <property type="entry name" value="Rhs_assc_core"/>
    <property type="match status" value="1"/>
</dbReference>
<dbReference type="PANTHER" id="PTHR33840:SF1">
    <property type="entry name" value="TLE1 PHOSPHOLIPASE DOMAIN-CONTAINING PROTEIN"/>
    <property type="match status" value="1"/>
</dbReference>
<comment type="caution">
    <text evidence="4">The sequence shown here is derived from an EMBL/GenBank/DDBJ whole genome shotgun (WGS) entry which is preliminary data.</text>
</comment>
<dbReference type="Pfam" id="PF09994">
    <property type="entry name" value="T6SS_Tle1-like_cat"/>
    <property type="match status" value="1"/>
</dbReference>
<dbReference type="PRINTS" id="PR00394">
    <property type="entry name" value="RHSPROTEIN"/>
</dbReference>
<organism evidence="4 5">
    <name type="scientific">Pelistega ratti</name>
    <dbReference type="NCBI Taxonomy" id="2652177"/>
    <lineage>
        <taxon>Bacteria</taxon>
        <taxon>Pseudomonadati</taxon>
        <taxon>Pseudomonadota</taxon>
        <taxon>Betaproteobacteria</taxon>
        <taxon>Burkholderiales</taxon>
        <taxon>Alcaligenaceae</taxon>
        <taxon>Pelistega</taxon>
    </lineage>
</organism>
<dbReference type="InterPro" id="IPR018712">
    <property type="entry name" value="Tle1-like_cat"/>
</dbReference>
<evidence type="ECO:0000313" key="4">
    <source>
        <dbReference type="EMBL" id="NEN76329.1"/>
    </source>
</evidence>
<dbReference type="Proteomes" id="UP000477651">
    <property type="component" value="Unassembled WGS sequence"/>
</dbReference>
<dbReference type="Gene3D" id="2.180.10.10">
    <property type="entry name" value="RHS repeat-associated core"/>
    <property type="match status" value="1"/>
</dbReference>
<dbReference type="PANTHER" id="PTHR33840">
    <property type="match status" value="1"/>
</dbReference>
<accession>A0A6L9Y7G1</accession>
<dbReference type="RefSeq" id="WP_235914917.1">
    <property type="nucleotide sequence ID" value="NZ_JAAGYR010000016.1"/>
</dbReference>
<reference evidence="4 5" key="1">
    <citation type="submission" date="2020-02" db="EMBL/GenBank/DDBJ databases">
        <title>Pelistega sp. NLN82 were isolated from wild rodents of the Hainan Island.</title>
        <authorList>
            <person name="Niu N."/>
            <person name="Zhou J."/>
        </authorList>
    </citation>
    <scope>NUCLEOTIDE SEQUENCE [LARGE SCALE GENOMIC DNA]</scope>
    <source>
        <strain evidence="4 5">NLN82</strain>
    </source>
</reference>
<dbReference type="InterPro" id="IPR045351">
    <property type="entry name" value="DUF6531"/>
</dbReference>
<dbReference type="InterPro" id="IPR022385">
    <property type="entry name" value="Rhs_assc_core"/>
</dbReference>
<keyword evidence="5" id="KW-1185">Reference proteome</keyword>
<gene>
    <name evidence="4" type="ORF">F9B74_08355</name>
</gene>
<dbReference type="EMBL" id="JAAGYR010000016">
    <property type="protein sequence ID" value="NEN76329.1"/>
    <property type="molecule type" value="Genomic_DNA"/>
</dbReference>
<sequence>MKYIWWGLFVFLIVNNTVAQEVKTCLAAKTGNPCAYHAFEPKLNLGVGNPIHLMSGNKFQQEEDVLMRPSGLEMTRYYNAMATVANPMGAGWTHSYSTHLYPFSHAWQIVLDDGQRILFSPPKNGKAVAQNTNEGYIQQNTQGNWEWHSPEGSLRVFNAQGYLIELALFGFPKVYIDYQLLDGKPYISRVFNEQETLTFHYVLQGQHYVLKQVESPVGIFSYHYDIPTDFSATRLLKVVRADKWQREYLYEEIHQAGDPYRLTGIHLITPESKILRLNEWHYQADGKAIYSYTTLVDEALTIDYQQEATQNNTHSLTVVTDKEGQQTFIKGVMKAGQYLLEEVSGVGCYLCPQVGTKASYNAQGQLSYINGFSIYRDQQANVKSIDFEHPTWGKTTIFYHSNGMPIEWENVLTGKKKVGFQHSILLEENKDNVAQPFVKLEEDKLIFKNNLYLKQNNKNFQDRHLILEKAGKPIWTQQRQYSPEGILLAEKIIFHEMNKTVYQQYSYDNKIRLIVGLQNIYDGVDSEKLYIPNQKKVVPNKGEQQVFNTVDVSELSAHTTSINNKSTVETKEKVQVEEPPQHTKPIASHTFYYAWQREGNSAAYAIDGKTEKPVVYHPQKERIIEVNNLRLHYQTMQRTISVEESKLGDKQKGAVIRDRENTQEDKNNRTEANANLIDSSYTLWRIDSVKKGNELIAKYDYEGGIRTKKTLKDKVIYFKYKENKLVEEIIERQGKVSLKRHYYYSGIMPIAFTEEVISLSEREDTVFGKRIKENNVSTQGKNEEGIVEHQDTLKVFYIHNDHLGQPFLVSDEQQNIQWAAYYSPMGEATIIKENIEFNLRQPGQYYDVETQLHDNYFRTYDPKAGHYLEPDPLGPTLTNDPYGYVAQQPRHFIDPLGLLLFAFDGTQNNKSVNTNVWKFYNLYQGEEEVDKFYVEGPGATEENKEYSDYEAAFGSNGKIIEKQKQNLIKFMEARNNNFEEVIPIDLVGFSRGAAISMMFSNFLHNRVKNGLFYYIKQEKDNKNGKYSYSTIQTCVDLRFIGLFDTVAQFGPNGLLNRIESSYDALPSWELIAHAVALNEYRYLFPLTTYKEKVIFPSDILKPDYLDFFKKENLNVVEQGFLGNHTDIGGGTKYDDIGNQYNPKKDTPGDLGNIPLAWMYTQASQLGINLVPLSSKITRKVKIISKEKKKEIVTIQEQDTNLKLNKVNNPLLHGSYGEYSKLLTSKYEQPNTVSSPLPEKDSAGPFSYSKRTDDRNYQYPNHVYKDKKQSELEHVGKKVREKHIKAANVEFINLNSRSPGVDINIYGYIDAEKYIHWLEKELNWNSNLSVDKGTQKSQ</sequence>
<feature type="domain" description="DUF6531" evidence="3">
    <location>
        <begin position="48"/>
        <end position="119"/>
    </location>
</feature>
<protein>
    <submittedName>
        <fullName evidence="4">Uncharacterized protein</fullName>
    </submittedName>
</protein>
<evidence type="ECO:0000313" key="5">
    <source>
        <dbReference type="Proteomes" id="UP000477651"/>
    </source>
</evidence>
<proteinExistence type="predicted"/>
<evidence type="ECO:0000256" key="1">
    <source>
        <dbReference type="SAM" id="MobiDB-lite"/>
    </source>
</evidence>
<evidence type="ECO:0000259" key="3">
    <source>
        <dbReference type="Pfam" id="PF20148"/>
    </source>
</evidence>
<evidence type="ECO:0000259" key="2">
    <source>
        <dbReference type="Pfam" id="PF09994"/>
    </source>
</evidence>
<feature type="region of interest" description="Disordered" evidence="1">
    <location>
        <begin position="1228"/>
        <end position="1259"/>
    </location>
</feature>